<sequence>METFLFRATDVDVDFGVEGYPNLHD</sequence>
<dbReference type="EMBL" id="AWWV01012762">
    <property type="protein sequence ID" value="OMO64602.1"/>
    <property type="molecule type" value="Genomic_DNA"/>
</dbReference>
<evidence type="ECO:0000313" key="2">
    <source>
        <dbReference type="Proteomes" id="UP000188268"/>
    </source>
</evidence>
<gene>
    <name evidence="1" type="ORF">CCACVL1_21644</name>
</gene>
<dbReference type="AlphaFoldDB" id="A0A1R3H2M7"/>
<protein>
    <submittedName>
        <fullName evidence="1">Uncharacterized protein</fullName>
    </submittedName>
</protein>
<evidence type="ECO:0000313" key="1">
    <source>
        <dbReference type="EMBL" id="OMO64602.1"/>
    </source>
</evidence>
<dbReference type="Gramene" id="OMO64602">
    <property type="protein sequence ID" value="OMO64602"/>
    <property type="gene ID" value="CCACVL1_21644"/>
</dbReference>
<proteinExistence type="predicted"/>
<dbReference type="Proteomes" id="UP000188268">
    <property type="component" value="Unassembled WGS sequence"/>
</dbReference>
<accession>A0A1R3H2M7</accession>
<keyword evidence="2" id="KW-1185">Reference proteome</keyword>
<comment type="caution">
    <text evidence="1">The sequence shown here is derived from an EMBL/GenBank/DDBJ whole genome shotgun (WGS) entry which is preliminary data.</text>
</comment>
<reference evidence="1 2" key="1">
    <citation type="submission" date="2013-09" db="EMBL/GenBank/DDBJ databases">
        <title>Corchorus capsularis genome sequencing.</title>
        <authorList>
            <person name="Alam M."/>
            <person name="Haque M.S."/>
            <person name="Islam M.S."/>
            <person name="Emdad E.M."/>
            <person name="Islam M.M."/>
            <person name="Ahmed B."/>
            <person name="Halim A."/>
            <person name="Hossen Q.M.M."/>
            <person name="Hossain M.Z."/>
            <person name="Ahmed R."/>
            <person name="Khan M.M."/>
            <person name="Islam R."/>
            <person name="Rashid M.M."/>
            <person name="Khan S.A."/>
            <person name="Rahman M.S."/>
            <person name="Alam M."/>
        </authorList>
    </citation>
    <scope>NUCLEOTIDE SEQUENCE [LARGE SCALE GENOMIC DNA]</scope>
    <source>
        <strain evidence="2">cv. CVL-1</strain>
        <tissue evidence="1">Whole seedling</tissue>
    </source>
</reference>
<organism evidence="1 2">
    <name type="scientific">Corchorus capsularis</name>
    <name type="common">Jute</name>
    <dbReference type="NCBI Taxonomy" id="210143"/>
    <lineage>
        <taxon>Eukaryota</taxon>
        <taxon>Viridiplantae</taxon>
        <taxon>Streptophyta</taxon>
        <taxon>Embryophyta</taxon>
        <taxon>Tracheophyta</taxon>
        <taxon>Spermatophyta</taxon>
        <taxon>Magnoliopsida</taxon>
        <taxon>eudicotyledons</taxon>
        <taxon>Gunneridae</taxon>
        <taxon>Pentapetalae</taxon>
        <taxon>rosids</taxon>
        <taxon>malvids</taxon>
        <taxon>Malvales</taxon>
        <taxon>Malvaceae</taxon>
        <taxon>Grewioideae</taxon>
        <taxon>Apeibeae</taxon>
        <taxon>Corchorus</taxon>
    </lineage>
</organism>
<name>A0A1R3H2M7_COCAP</name>